<comment type="similarity">
    <text evidence="8">Belongs to the binding-protein-dependent transport system permease family. LivHM subfamily.</text>
</comment>
<keyword evidence="5" id="KW-0029">Amino-acid transport</keyword>
<evidence type="ECO:0000256" key="7">
    <source>
        <dbReference type="ARBA" id="ARBA00023136"/>
    </source>
</evidence>
<feature type="non-terminal residue" evidence="10">
    <location>
        <position position="1"/>
    </location>
</feature>
<evidence type="ECO:0000256" key="3">
    <source>
        <dbReference type="ARBA" id="ARBA00022475"/>
    </source>
</evidence>
<evidence type="ECO:0000256" key="6">
    <source>
        <dbReference type="ARBA" id="ARBA00022989"/>
    </source>
</evidence>
<keyword evidence="6 9" id="KW-1133">Transmembrane helix</keyword>
<evidence type="ECO:0000256" key="8">
    <source>
        <dbReference type="ARBA" id="ARBA00037998"/>
    </source>
</evidence>
<evidence type="ECO:0000256" key="4">
    <source>
        <dbReference type="ARBA" id="ARBA00022692"/>
    </source>
</evidence>
<keyword evidence="2" id="KW-0813">Transport</keyword>
<feature type="transmembrane region" description="Helical" evidence="9">
    <location>
        <begin position="34"/>
        <end position="52"/>
    </location>
</feature>
<gene>
    <name evidence="10" type="ORF">S01H4_09225</name>
</gene>
<dbReference type="Pfam" id="PF02653">
    <property type="entry name" value="BPD_transp_2"/>
    <property type="match status" value="1"/>
</dbReference>
<comment type="caution">
    <text evidence="10">The sequence shown here is derived from an EMBL/GenBank/DDBJ whole genome shotgun (WGS) entry which is preliminary data.</text>
</comment>
<dbReference type="EMBL" id="BART01003289">
    <property type="protein sequence ID" value="GAG54990.1"/>
    <property type="molecule type" value="Genomic_DNA"/>
</dbReference>
<dbReference type="GO" id="GO:0006865">
    <property type="term" value="P:amino acid transport"/>
    <property type="evidence" value="ECO:0007669"/>
    <property type="project" value="UniProtKB-KW"/>
</dbReference>
<dbReference type="AlphaFoldDB" id="X0YGJ3"/>
<evidence type="ECO:0000313" key="10">
    <source>
        <dbReference type="EMBL" id="GAG54990.1"/>
    </source>
</evidence>
<protein>
    <recommendedName>
        <fullName evidence="11">Branched-chain amino acid ABC transporter permease</fullName>
    </recommendedName>
</protein>
<accession>X0YGJ3</accession>
<dbReference type="InterPro" id="IPR052157">
    <property type="entry name" value="BCAA_transport_permease"/>
</dbReference>
<evidence type="ECO:0000256" key="5">
    <source>
        <dbReference type="ARBA" id="ARBA00022970"/>
    </source>
</evidence>
<keyword evidence="3" id="KW-1003">Cell membrane</keyword>
<keyword evidence="7 9" id="KW-0472">Membrane</keyword>
<comment type="subcellular location">
    <subcellularLocation>
        <location evidence="1">Cell membrane</location>
        <topology evidence="1">Multi-pass membrane protein</topology>
    </subcellularLocation>
</comment>
<dbReference type="GO" id="GO:0022857">
    <property type="term" value="F:transmembrane transporter activity"/>
    <property type="evidence" value="ECO:0007669"/>
    <property type="project" value="InterPro"/>
</dbReference>
<evidence type="ECO:0000256" key="2">
    <source>
        <dbReference type="ARBA" id="ARBA00022448"/>
    </source>
</evidence>
<dbReference type="InterPro" id="IPR001851">
    <property type="entry name" value="ABC_transp_permease"/>
</dbReference>
<feature type="transmembrane region" description="Helical" evidence="9">
    <location>
        <begin position="164"/>
        <end position="188"/>
    </location>
</feature>
<reference evidence="10" key="1">
    <citation type="journal article" date="2014" name="Front. Microbiol.">
        <title>High frequency of phylogenetically diverse reductive dehalogenase-homologous genes in deep subseafloor sedimentary metagenomes.</title>
        <authorList>
            <person name="Kawai M."/>
            <person name="Futagami T."/>
            <person name="Toyoda A."/>
            <person name="Takaki Y."/>
            <person name="Nishi S."/>
            <person name="Hori S."/>
            <person name="Arai W."/>
            <person name="Tsubouchi T."/>
            <person name="Morono Y."/>
            <person name="Uchiyama I."/>
            <person name="Ito T."/>
            <person name="Fujiyama A."/>
            <person name="Inagaki F."/>
            <person name="Takami H."/>
        </authorList>
    </citation>
    <scope>NUCLEOTIDE SEQUENCE</scope>
    <source>
        <strain evidence="10">Expedition CK06-06</strain>
    </source>
</reference>
<proteinExistence type="inferred from homology"/>
<keyword evidence="4 9" id="KW-0812">Transmembrane</keyword>
<evidence type="ECO:0000256" key="9">
    <source>
        <dbReference type="SAM" id="Phobius"/>
    </source>
</evidence>
<dbReference type="CDD" id="cd06582">
    <property type="entry name" value="TM_PBP1_LivH_like"/>
    <property type="match status" value="1"/>
</dbReference>
<dbReference type="GO" id="GO:0005886">
    <property type="term" value="C:plasma membrane"/>
    <property type="evidence" value="ECO:0007669"/>
    <property type="project" value="UniProtKB-SubCell"/>
</dbReference>
<feature type="transmembrane region" description="Helical" evidence="9">
    <location>
        <begin position="203"/>
        <end position="224"/>
    </location>
</feature>
<evidence type="ECO:0000256" key="1">
    <source>
        <dbReference type="ARBA" id="ARBA00004651"/>
    </source>
</evidence>
<sequence>FVGMPCLFGIGYLLQRYSIQRVRFVDTILPQTQVLLTLAIGLVFVEIIRVIFKSDFRSVYTPFSSKCLYIGDMSISLPQLVSFGIAMAFVAGLHILLTRTDFGRSIRATAQDLDAAKYMGVDALRVSSLTFGLGMALAAAGGALLLPIFYLFPDIGTPFTIKALIITILGGAGSTVGALSGGLVFGMAESLGAVYWAPGYKDVVGFVIFLLVLLFMPGGLKTVIKR</sequence>
<organism evidence="10">
    <name type="scientific">marine sediment metagenome</name>
    <dbReference type="NCBI Taxonomy" id="412755"/>
    <lineage>
        <taxon>unclassified sequences</taxon>
        <taxon>metagenomes</taxon>
        <taxon>ecological metagenomes</taxon>
    </lineage>
</organism>
<feature type="transmembrane region" description="Helical" evidence="9">
    <location>
        <begin position="73"/>
        <end position="97"/>
    </location>
</feature>
<dbReference type="PANTHER" id="PTHR11795:SF445">
    <property type="entry name" value="AMINO ACID ABC TRANSPORTER PERMEASE PROTEIN"/>
    <property type="match status" value="1"/>
</dbReference>
<name>X0YGJ3_9ZZZZ</name>
<feature type="transmembrane region" description="Helical" evidence="9">
    <location>
        <begin position="129"/>
        <end position="152"/>
    </location>
</feature>
<evidence type="ECO:0008006" key="11">
    <source>
        <dbReference type="Google" id="ProtNLM"/>
    </source>
</evidence>
<dbReference type="PANTHER" id="PTHR11795">
    <property type="entry name" value="BRANCHED-CHAIN AMINO ACID TRANSPORT SYSTEM PERMEASE PROTEIN LIVH"/>
    <property type="match status" value="1"/>
</dbReference>